<dbReference type="PANTHER" id="PTHR43671">
    <property type="entry name" value="SERINE/THREONINE-PROTEIN KINASE NEK"/>
    <property type="match status" value="1"/>
</dbReference>
<dbReference type="Pfam" id="PF00069">
    <property type="entry name" value="Pkinase"/>
    <property type="match status" value="1"/>
</dbReference>
<organism evidence="12 13">
    <name type="scientific">Pseudonocardia aurantiaca</name>
    <dbReference type="NCBI Taxonomy" id="75290"/>
    <lineage>
        <taxon>Bacteria</taxon>
        <taxon>Bacillati</taxon>
        <taxon>Actinomycetota</taxon>
        <taxon>Actinomycetes</taxon>
        <taxon>Pseudonocardiales</taxon>
        <taxon>Pseudonocardiaceae</taxon>
        <taxon>Pseudonocardia</taxon>
    </lineage>
</organism>
<evidence type="ECO:0000256" key="6">
    <source>
        <dbReference type="ARBA" id="ARBA00022777"/>
    </source>
</evidence>
<dbReference type="SMART" id="SM00220">
    <property type="entry name" value="S_TKc"/>
    <property type="match status" value="1"/>
</dbReference>
<dbReference type="PANTHER" id="PTHR43671:SF98">
    <property type="entry name" value="SERINE_THREONINE-PROTEIN KINASE NEK11"/>
    <property type="match status" value="1"/>
</dbReference>
<dbReference type="SUPFAM" id="SSF56112">
    <property type="entry name" value="Protein kinase-like (PK-like)"/>
    <property type="match status" value="1"/>
</dbReference>
<comment type="similarity">
    <text evidence="1">Belongs to the protein kinase superfamily. NEK Ser/Thr protein kinase family. NIMA subfamily.</text>
</comment>
<evidence type="ECO:0000256" key="10">
    <source>
        <dbReference type="PROSITE-ProRule" id="PRU10141"/>
    </source>
</evidence>
<evidence type="ECO:0000256" key="2">
    <source>
        <dbReference type="ARBA" id="ARBA00012513"/>
    </source>
</evidence>
<evidence type="ECO:0000256" key="1">
    <source>
        <dbReference type="ARBA" id="ARBA00010886"/>
    </source>
</evidence>
<evidence type="ECO:0000256" key="9">
    <source>
        <dbReference type="ARBA" id="ARBA00048679"/>
    </source>
</evidence>
<evidence type="ECO:0000313" key="12">
    <source>
        <dbReference type="EMBL" id="MFD1533017.1"/>
    </source>
</evidence>
<gene>
    <name evidence="12" type="ORF">ACFSCY_26690</name>
</gene>
<keyword evidence="3" id="KW-0723">Serine/threonine-protein kinase</keyword>
<keyword evidence="6 12" id="KW-0418">Kinase</keyword>
<name>A0ABW4FVE2_9PSEU</name>
<dbReference type="GO" id="GO:0016301">
    <property type="term" value="F:kinase activity"/>
    <property type="evidence" value="ECO:0007669"/>
    <property type="project" value="UniProtKB-KW"/>
</dbReference>
<feature type="domain" description="Protein kinase" evidence="11">
    <location>
        <begin position="15"/>
        <end position="274"/>
    </location>
</feature>
<dbReference type="InterPro" id="IPR050660">
    <property type="entry name" value="NEK_Ser/Thr_kinase"/>
</dbReference>
<dbReference type="Gene3D" id="1.10.510.10">
    <property type="entry name" value="Transferase(Phosphotransferase) domain 1"/>
    <property type="match status" value="1"/>
</dbReference>
<dbReference type="PROSITE" id="PS00107">
    <property type="entry name" value="PROTEIN_KINASE_ATP"/>
    <property type="match status" value="1"/>
</dbReference>
<feature type="binding site" evidence="10">
    <location>
        <position position="48"/>
    </location>
    <ligand>
        <name>ATP</name>
        <dbReference type="ChEBI" id="CHEBI:30616"/>
    </ligand>
</feature>
<dbReference type="InterPro" id="IPR011009">
    <property type="entry name" value="Kinase-like_dom_sf"/>
</dbReference>
<dbReference type="InterPro" id="IPR000719">
    <property type="entry name" value="Prot_kinase_dom"/>
</dbReference>
<evidence type="ECO:0000256" key="5">
    <source>
        <dbReference type="ARBA" id="ARBA00022741"/>
    </source>
</evidence>
<keyword evidence="4" id="KW-0808">Transferase</keyword>
<comment type="catalytic activity">
    <reaction evidence="9">
        <text>L-seryl-[protein] + ATP = O-phospho-L-seryl-[protein] + ADP + H(+)</text>
        <dbReference type="Rhea" id="RHEA:17989"/>
        <dbReference type="Rhea" id="RHEA-COMP:9863"/>
        <dbReference type="Rhea" id="RHEA-COMP:11604"/>
        <dbReference type="ChEBI" id="CHEBI:15378"/>
        <dbReference type="ChEBI" id="CHEBI:29999"/>
        <dbReference type="ChEBI" id="CHEBI:30616"/>
        <dbReference type="ChEBI" id="CHEBI:83421"/>
        <dbReference type="ChEBI" id="CHEBI:456216"/>
        <dbReference type="EC" id="2.7.11.1"/>
    </reaction>
</comment>
<reference evidence="13" key="1">
    <citation type="journal article" date="2019" name="Int. J. Syst. Evol. Microbiol.">
        <title>The Global Catalogue of Microorganisms (GCM) 10K type strain sequencing project: providing services to taxonomists for standard genome sequencing and annotation.</title>
        <authorList>
            <consortium name="The Broad Institute Genomics Platform"/>
            <consortium name="The Broad Institute Genome Sequencing Center for Infectious Disease"/>
            <person name="Wu L."/>
            <person name="Ma J."/>
        </authorList>
    </citation>
    <scope>NUCLEOTIDE SEQUENCE [LARGE SCALE GENOMIC DNA]</scope>
    <source>
        <strain evidence="13">JCM 12165</strain>
    </source>
</reference>
<dbReference type="EC" id="2.7.11.1" evidence="2"/>
<evidence type="ECO:0000256" key="3">
    <source>
        <dbReference type="ARBA" id="ARBA00022527"/>
    </source>
</evidence>
<dbReference type="EMBL" id="JBHUCP010000023">
    <property type="protein sequence ID" value="MFD1533017.1"/>
    <property type="molecule type" value="Genomic_DNA"/>
</dbReference>
<sequence>MDTTAAVLPAVIAGYDVVRQLGEGGHGRCYLVRPPARLGLADEFVVLKMFNDRVSEQAFERGVRELRAFAAVPSEHLVHVYDAVLEASFGYAMEHFPLGSLAAPARSPSRGEVLTALEHAARAAHALHEAGLAHGDLRPGNILLSQDAAGAIGGRLADPELRRVLTPGTALTGMGRASSLEFTDPTLLAGARPSRRTEVWALGATIHRALSGAGLHGELPDPQPLLAIRRLLTGRPQVYPGLAPGAAALVHDCVADGGNRIATAAEVADRLAALR</sequence>
<accession>A0ABW4FVE2</accession>
<evidence type="ECO:0000256" key="8">
    <source>
        <dbReference type="ARBA" id="ARBA00047899"/>
    </source>
</evidence>
<evidence type="ECO:0000313" key="13">
    <source>
        <dbReference type="Proteomes" id="UP001597145"/>
    </source>
</evidence>
<keyword evidence="5 10" id="KW-0547">Nucleotide-binding</keyword>
<comment type="caution">
    <text evidence="12">The sequence shown here is derived from an EMBL/GenBank/DDBJ whole genome shotgun (WGS) entry which is preliminary data.</text>
</comment>
<dbReference type="PROSITE" id="PS50011">
    <property type="entry name" value="PROTEIN_KINASE_DOM"/>
    <property type="match status" value="1"/>
</dbReference>
<evidence type="ECO:0000256" key="4">
    <source>
        <dbReference type="ARBA" id="ARBA00022679"/>
    </source>
</evidence>
<keyword evidence="7 10" id="KW-0067">ATP-binding</keyword>
<proteinExistence type="inferred from homology"/>
<protein>
    <recommendedName>
        <fullName evidence="2">non-specific serine/threonine protein kinase</fullName>
        <ecNumber evidence="2">2.7.11.1</ecNumber>
    </recommendedName>
</protein>
<comment type="catalytic activity">
    <reaction evidence="8">
        <text>L-threonyl-[protein] + ATP = O-phospho-L-threonyl-[protein] + ADP + H(+)</text>
        <dbReference type="Rhea" id="RHEA:46608"/>
        <dbReference type="Rhea" id="RHEA-COMP:11060"/>
        <dbReference type="Rhea" id="RHEA-COMP:11605"/>
        <dbReference type="ChEBI" id="CHEBI:15378"/>
        <dbReference type="ChEBI" id="CHEBI:30013"/>
        <dbReference type="ChEBI" id="CHEBI:30616"/>
        <dbReference type="ChEBI" id="CHEBI:61977"/>
        <dbReference type="ChEBI" id="CHEBI:456216"/>
        <dbReference type="EC" id="2.7.11.1"/>
    </reaction>
</comment>
<dbReference type="RefSeq" id="WP_343983142.1">
    <property type="nucleotide sequence ID" value="NZ_BAAAJG010000016.1"/>
</dbReference>
<evidence type="ECO:0000259" key="11">
    <source>
        <dbReference type="PROSITE" id="PS50011"/>
    </source>
</evidence>
<dbReference type="Proteomes" id="UP001597145">
    <property type="component" value="Unassembled WGS sequence"/>
</dbReference>
<evidence type="ECO:0000256" key="7">
    <source>
        <dbReference type="ARBA" id="ARBA00022840"/>
    </source>
</evidence>
<dbReference type="Gene3D" id="3.30.200.20">
    <property type="entry name" value="Phosphorylase Kinase, domain 1"/>
    <property type="match status" value="1"/>
</dbReference>
<keyword evidence="13" id="KW-1185">Reference proteome</keyword>
<dbReference type="InterPro" id="IPR017441">
    <property type="entry name" value="Protein_kinase_ATP_BS"/>
</dbReference>